<dbReference type="GO" id="GO:0004180">
    <property type="term" value="F:carboxypeptidase activity"/>
    <property type="evidence" value="ECO:0007669"/>
    <property type="project" value="UniProtKB-ARBA"/>
</dbReference>
<evidence type="ECO:0000256" key="1">
    <source>
        <dbReference type="ARBA" id="ARBA00004752"/>
    </source>
</evidence>
<organism evidence="10 11">
    <name type="scientific">Paracoccus solventivorans</name>
    <dbReference type="NCBI Taxonomy" id="53463"/>
    <lineage>
        <taxon>Bacteria</taxon>
        <taxon>Pseudomonadati</taxon>
        <taxon>Pseudomonadota</taxon>
        <taxon>Alphaproteobacteria</taxon>
        <taxon>Rhodobacterales</taxon>
        <taxon>Paracoccaceae</taxon>
        <taxon>Paracoccus</taxon>
    </lineage>
</organism>
<feature type="active site" description="Proton donor/acceptor" evidence="7">
    <location>
        <position position="428"/>
    </location>
</feature>
<evidence type="ECO:0000256" key="4">
    <source>
        <dbReference type="ARBA" id="ARBA00022960"/>
    </source>
</evidence>
<feature type="domain" description="L,D-TPase catalytic" evidence="9">
    <location>
        <begin position="296"/>
        <end position="472"/>
    </location>
</feature>
<dbReference type="InterPro" id="IPR002477">
    <property type="entry name" value="Peptidoglycan-bd-like"/>
</dbReference>
<dbReference type="Gene3D" id="1.10.101.10">
    <property type="entry name" value="PGBD-like superfamily/PGBD"/>
    <property type="match status" value="1"/>
</dbReference>
<dbReference type="EMBL" id="FRCK01000002">
    <property type="protein sequence ID" value="SHL96081.1"/>
    <property type="molecule type" value="Genomic_DNA"/>
</dbReference>
<evidence type="ECO:0000256" key="8">
    <source>
        <dbReference type="SAM" id="SignalP"/>
    </source>
</evidence>
<proteinExistence type="inferred from homology"/>
<dbReference type="Pfam" id="PF03734">
    <property type="entry name" value="YkuD"/>
    <property type="match status" value="1"/>
</dbReference>
<evidence type="ECO:0000256" key="5">
    <source>
        <dbReference type="ARBA" id="ARBA00022984"/>
    </source>
</evidence>
<keyword evidence="6 7" id="KW-0961">Cell wall biogenesis/degradation</keyword>
<dbReference type="GO" id="GO:0008360">
    <property type="term" value="P:regulation of cell shape"/>
    <property type="evidence" value="ECO:0007669"/>
    <property type="project" value="UniProtKB-UniRule"/>
</dbReference>
<dbReference type="GO" id="GO:0009252">
    <property type="term" value="P:peptidoglycan biosynthetic process"/>
    <property type="evidence" value="ECO:0007669"/>
    <property type="project" value="UniProtKB-UniPathway"/>
</dbReference>
<accession>A0A1M7EWL7</accession>
<evidence type="ECO:0000256" key="6">
    <source>
        <dbReference type="ARBA" id="ARBA00023316"/>
    </source>
</evidence>
<dbReference type="SUPFAM" id="SSF141523">
    <property type="entry name" value="L,D-transpeptidase catalytic domain-like"/>
    <property type="match status" value="1"/>
</dbReference>
<dbReference type="InterPro" id="IPR052905">
    <property type="entry name" value="LD-transpeptidase_YkuD-like"/>
</dbReference>
<evidence type="ECO:0000256" key="3">
    <source>
        <dbReference type="ARBA" id="ARBA00022679"/>
    </source>
</evidence>
<evidence type="ECO:0000259" key="9">
    <source>
        <dbReference type="PROSITE" id="PS52029"/>
    </source>
</evidence>
<evidence type="ECO:0000313" key="10">
    <source>
        <dbReference type="EMBL" id="SHL96081.1"/>
    </source>
</evidence>
<dbReference type="SUPFAM" id="SSF47090">
    <property type="entry name" value="PGBD-like"/>
    <property type="match status" value="1"/>
</dbReference>
<dbReference type="Pfam" id="PF01471">
    <property type="entry name" value="PG_binding_1"/>
    <property type="match status" value="1"/>
</dbReference>
<dbReference type="PANTHER" id="PTHR41533">
    <property type="entry name" value="L,D-TRANSPEPTIDASE HI_1667-RELATED"/>
    <property type="match status" value="1"/>
</dbReference>
<feature type="signal peptide" evidence="8">
    <location>
        <begin position="1"/>
        <end position="27"/>
    </location>
</feature>
<keyword evidence="8" id="KW-0732">Signal</keyword>
<dbReference type="InterPro" id="IPR036366">
    <property type="entry name" value="PGBDSf"/>
</dbReference>
<evidence type="ECO:0000313" key="11">
    <source>
        <dbReference type="Proteomes" id="UP000184444"/>
    </source>
</evidence>
<sequence>MMLCPLFLCRMGAILLAAAVALPTAAAAGAPAPRLDFGAADWALARGVSDDPGLAAWYGGTGLQPVFAAPEGAPLRAALIAEVGQAAAHGLPDVYGVERLRRLDAAMPAPVETELAFARSFARWTHDVGGGILEPRRVHPEIRRDVLRTPLDQLLRRFVEAPDPTAALASVAPQTPEYRVLQAALAARTGPAIDPDLPQVPAGAWREGARDPAVALLRARLAAAGFAADSAEPELFDADLARQLRAYQARVGLAPDGVAGPRTLDRLNGGRDADSRDLLIALERMRWMNGHDLDTRMIWVNLPEFNVRVKDGGRTIYESRAVIGKDRDDWRTPEFSDVMQNVVVNPSWNVPRSMAIRDYLPRLQQNRFAAAHLDVVDSRGRVVDRASVDFSRYTAKSFPYRLRQKPSADNALGEVKFIFPNSMNIYLHDTPTKGLFSESVRAFSNGCIRVQKPVELAHVLLEGASADPAATYARARQSGTERFLKAAGQPVHLVYFTTTVDEDGTIRHFRDIYDRDPAVWRALQQAAAEAGATGLETAALAQ</sequence>
<dbReference type="Pfam" id="PF20142">
    <property type="entry name" value="Scaffold"/>
    <property type="match status" value="1"/>
</dbReference>
<dbReference type="UniPathway" id="UPA00219"/>
<dbReference type="PROSITE" id="PS52029">
    <property type="entry name" value="LD_TPASE"/>
    <property type="match status" value="1"/>
</dbReference>
<protein>
    <submittedName>
        <fullName evidence="10">Murein L,D-transpeptidase YcbB/YkuD</fullName>
    </submittedName>
</protein>
<dbReference type="InterPro" id="IPR036365">
    <property type="entry name" value="PGBD-like_sf"/>
</dbReference>
<dbReference type="Gene3D" id="2.40.440.10">
    <property type="entry name" value="L,D-transpeptidase catalytic domain-like"/>
    <property type="match status" value="1"/>
</dbReference>
<feature type="active site" description="Nucleophile" evidence="7">
    <location>
        <position position="447"/>
    </location>
</feature>
<dbReference type="Proteomes" id="UP000184444">
    <property type="component" value="Unassembled WGS sequence"/>
</dbReference>
<feature type="chain" id="PRO_5012387307" evidence="8">
    <location>
        <begin position="28"/>
        <end position="542"/>
    </location>
</feature>
<dbReference type="AlphaFoldDB" id="A0A1M7EWL7"/>
<keyword evidence="3" id="KW-0808">Transferase</keyword>
<keyword evidence="11" id="KW-1185">Reference proteome</keyword>
<dbReference type="InterPro" id="IPR005490">
    <property type="entry name" value="LD_TPept_cat_dom"/>
</dbReference>
<dbReference type="InterPro" id="IPR038063">
    <property type="entry name" value="Transpep_catalytic_dom"/>
</dbReference>
<evidence type="ECO:0000256" key="2">
    <source>
        <dbReference type="ARBA" id="ARBA00005992"/>
    </source>
</evidence>
<dbReference type="GO" id="GO:0016740">
    <property type="term" value="F:transferase activity"/>
    <property type="evidence" value="ECO:0007669"/>
    <property type="project" value="UniProtKB-KW"/>
</dbReference>
<keyword evidence="5 7" id="KW-0573">Peptidoglycan synthesis</keyword>
<name>A0A1M7EWL7_9RHOB</name>
<dbReference type="OrthoDB" id="9778545at2"/>
<gene>
    <name evidence="10" type="ORF">SAMN05444389_102368</name>
</gene>
<dbReference type="RefSeq" id="WP_143159620.1">
    <property type="nucleotide sequence ID" value="NZ_FRCK01000002.1"/>
</dbReference>
<dbReference type="GO" id="GO:0071555">
    <property type="term" value="P:cell wall organization"/>
    <property type="evidence" value="ECO:0007669"/>
    <property type="project" value="UniProtKB-UniRule"/>
</dbReference>
<comment type="similarity">
    <text evidence="2">Belongs to the YkuD family.</text>
</comment>
<dbReference type="PANTHER" id="PTHR41533:SF2">
    <property type="entry name" value="BLR7131 PROTEIN"/>
    <property type="match status" value="1"/>
</dbReference>
<keyword evidence="4 7" id="KW-0133">Cell shape</keyword>
<dbReference type="InterPro" id="IPR045380">
    <property type="entry name" value="LD_TPept_scaffold_dom"/>
</dbReference>
<dbReference type="STRING" id="53463.SAMN05444389_102368"/>
<comment type="pathway">
    <text evidence="1 7">Cell wall biogenesis; peptidoglycan biosynthesis.</text>
</comment>
<dbReference type="CDD" id="cd16913">
    <property type="entry name" value="YkuD_like"/>
    <property type="match status" value="1"/>
</dbReference>
<reference evidence="11" key="1">
    <citation type="submission" date="2016-11" db="EMBL/GenBank/DDBJ databases">
        <authorList>
            <person name="Varghese N."/>
            <person name="Submissions S."/>
        </authorList>
    </citation>
    <scope>NUCLEOTIDE SEQUENCE [LARGE SCALE GENOMIC DNA]</scope>
    <source>
        <strain evidence="11">DSM 6637</strain>
    </source>
</reference>
<evidence type="ECO:0000256" key="7">
    <source>
        <dbReference type="PROSITE-ProRule" id="PRU01373"/>
    </source>
</evidence>